<feature type="domain" description="Carbohydrate-binding module family 19" evidence="3">
    <location>
        <begin position="310"/>
        <end position="362"/>
    </location>
</feature>
<dbReference type="GO" id="GO:0006032">
    <property type="term" value="P:chitin catabolic process"/>
    <property type="evidence" value="ECO:0007669"/>
    <property type="project" value="InterPro"/>
</dbReference>
<feature type="compositionally biased region" description="Gly residues" evidence="1">
    <location>
        <begin position="225"/>
        <end position="235"/>
    </location>
</feature>
<dbReference type="OrthoDB" id="2342176at2759"/>
<protein>
    <recommendedName>
        <fullName evidence="3">Carbohydrate-binding module family 19 domain-containing protein</fullName>
    </recommendedName>
</protein>
<dbReference type="AlphaFoldDB" id="A0A6A5TTA1"/>
<gene>
    <name evidence="4" type="ORF">CC80DRAFT_492444</name>
</gene>
<dbReference type="Gene3D" id="2.70.50.70">
    <property type="match status" value="1"/>
</dbReference>
<dbReference type="EMBL" id="ML976992">
    <property type="protein sequence ID" value="KAF1956173.1"/>
    <property type="molecule type" value="Genomic_DNA"/>
</dbReference>
<evidence type="ECO:0000259" key="3">
    <source>
        <dbReference type="Pfam" id="PF03427"/>
    </source>
</evidence>
<reference evidence="4" key="1">
    <citation type="journal article" date="2020" name="Stud. Mycol.">
        <title>101 Dothideomycetes genomes: a test case for predicting lifestyles and emergence of pathogens.</title>
        <authorList>
            <person name="Haridas S."/>
            <person name="Albert R."/>
            <person name="Binder M."/>
            <person name="Bloem J."/>
            <person name="Labutti K."/>
            <person name="Salamov A."/>
            <person name="Andreopoulos B."/>
            <person name="Baker S."/>
            <person name="Barry K."/>
            <person name="Bills G."/>
            <person name="Bluhm B."/>
            <person name="Cannon C."/>
            <person name="Castanera R."/>
            <person name="Culley D."/>
            <person name="Daum C."/>
            <person name="Ezra D."/>
            <person name="Gonzalez J."/>
            <person name="Henrissat B."/>
            <person name="Kuo A."/>
            <person name="Liang C."/>
            <person name="Lipzen A."/>
            <person name="Lutzoni F."/>
            <person name="Magnuson J."/>
            <person name="Mondo S."/>
            <person name="Nolan M."/>
            <person name="Ohm R."/>
            <person name="Pangilinan J."/>
            <person name="Park H.-J."/>
            <person name="Ramirez L."/>
            <person name="Alfaro M."/>
            <person name="Sun H."/>
            <person name="Tritt A."/>
            <person name="Yoshinaga Y."/>
            <person name="Zwiers L.-H."/>
            <person name="Turgeon B."/>
            <person name="Goodwin S."/>
            <person name="Spatafora J."/>
            <person name="Crous P."/>
            <person name="Grigoriev I."/>
        </authorList>
    </citation>
    <scope>NUCLEOTIDE SEQUENCE</scope>
    <source>
        <strain evidence="4">CBS 675.92</strain>
    </source>
</reference>
<dbReference type="PANTHER" id="PTHR36182:SF2">
    <property type="entry name" value="LYTIC POLYSACCHARIDE MONOOXYGENASE"/>
    <property type="match status" value="1"/>
</dbReference>
<feature type="compositionally biased region" description="Low complexity" evidence="1">
    <location>
        <begin position="249"/>
        <end position="267"/>
    </location>
</feature>
<evidence type="ECO:0000256" key="2">
    <source>
        <dbReference type="SAM" id="SignalP"/>
    </source>
</evidence>
<dbReference type="InterPro" id="IPR005089">
    <property type="entry name" value="CBM19"/>
</dbReference>
<evidence type="ECO:0000313" key="4">
    <source>
        <dbReference type="EMBL" id="KAF1956173.1"/>
    </source>
</evidence>
<dbReference type="GO" id="GO:0008061">
    <property type="term" value="F:chitin binding"/>
    <property type="evidence" value="ECO:0007669"/>
    <property type="project" value="InterPro"/>
</dbReference>
<evidence type="ECO:0000256" key="1">
    <source>
        <dbReference type="SAM" id="MobiDB-lite"/>
    </source>
</evidence>
<dbReference type="PANTHER" id="PTHR36182">
    <property type="entry name" value="PROTEIN, PUTATIVE (AFU_ORTHOLOGUE AFUA_6G10930)-RELATED"/>
    <property type="match status" value="1"/>
</dbReference>
<sequence length="381" mass="38009">MLFATLAVAGALMAPAHAHMIMKTPTPFNTPNNSPLDPSGTDYPCRGPGTTMTQNEFKVGSKQTLSFTGTAVHGGGSCQLSVTTDTKPTKDSKFKVIHSIEGGCPGVDGGPATFSFPVPSELPNGNATFAWTWMNKIGNREMYMNCASIFVTGGASDTKAFDTLPDMAVANIAVGTGAKCKTSEGSDYTFEAPGKSVQRIGAGPFAGLCGGAASGGGSTQPSPGAGAGQGAGPGAGPSPAVPNNGQYTPSAKPPAASQAPPATSSPAIFAPGASGPDDALTSTISTLVTVTAPVGAPTGNATLPTKPSESAAPAPAPAPSAGGNAQCATDGEIVCNGETQFGLCDHGKIVWQSVAAGTKCSSGKIVKRDFAHRAQRSSYRV</sequence>
<proteinExistence type="predicted"/>
<evidence type="ECO:0000313" key="5">
    <source>
        <dbReference type="Proteomes" id="UP000800035"/>
    </source>
</evidence>
<dbReference type="Proteomes" id="UP000800035">
    <property type="component" value="Unassembled WGS sequence"/>
</dbReference>
<accession>A0A6A5TTA1</accession>
<feature type="region of interest" description="Disordered" evidence="1">
    <location>
        <begin position="293"/>
        <end position="324"/>
    </location>
</feature>
<feature type="region of interest" description="Disordered" evidence="1">
    <location>
        <begin position="213"/>
        <end position="276"/>
    </location>
</feature>
<feature type="chain" id="PRO_5025682633" description="Carbohydrate-binding module family 19 domain-containing protein" evidence="2">
    <location>
        <begin position="19"/>
        <end position="381"/>
    </location>
</feature>
<keyword evidence="5" id="KW-1185">Reference proteome</keyword>
<organism evidence="4 5">
    <name type="scientific">Byssothecium circinans</name>
    <dbReference type="NCBI Taxonomy" id="147558"/>
    <lineage>
        <taxon>Eukaryota</taxon>
        <taxon>Fungi</taxon>
        <taxon>Dikarya</taxon>
        <taxon>Ascomycota</taxon>
        <taxon>Pezizomycotina</taxon>
        <taxon>Dothideomycetes</taxon>
        <taxon>Pleosporomycetidae</taxon>
        <taxon>Pleosporales</taxon>
        <taxon>Massarineae</taxon>
        <taxon>Massarinaceae</taxon>
        <taxon>Byssothecium</taxon>
    </lineage>
</organism>
<keyword evidence="2" id="KW-0732">Signal</keyword>
<name>A0A6A5TTA1_9PLEO</name>
<dbReference type="Pfam" id="PF03427">
    <property type="entry name" value="CBM_19"/>
    <property type="match status" value="1"/>
</dbReference>
<feature type="signal peptide" evidence="2">
    <location>
        <begin position="1"/>
        <end position="18"/>
    </location>
</feature>